<dbReference type="Proteomes" id="UP000231214">
    <property type="component" value="Unassembled WGS sequence"/>
</dbReference>
<protein>
    <recommendedName>
        <fullName evidence="3">TrpR like protein, YerC/YecD</fullName>
    </recommendedName>
</protein>
<accession>A0A2M6XB99</accession>
<dbReference type="EMBL" id="PEZK01000019">
    <property type="protein sequence ID" value="PIU02278.1"/>
    <property type="molecule type" value="Genomic_DNA"/>
</dbReference>
<evidence type="ECO:0008006" key="3">
    <source>
        <dbReference type="Google" id="ProtNLM"/>
    </source>
</evidence>
<comment type="caution">
    <text evidence="1">The sequence shown here is derived from an EMBL/GenBank/DDBJ whole genome shotgun (WGS) entry which is preliminary data.</text>
</comment>
<evidence type="ECO:0000313" key="2">
    <source>
        <dbReference type="Proteomes" id="UP000231214"/>
    </source>
</evidence>
<dbReference type="InterPro" id="IPR000831">
    <property type="entry name" value="Trp_repress"/>
</dbReference>
<dbReference type="GO" id="GO:0043565">
    <property type="term" value="F:sequence-specific DNA binding"/>
    <property type="evidence" value="ECO:0007669"/>
    <property type="project" value="InterPro"/>
</dbReference>
<gene>
    <name evidence="1" type="ORF">COT66_01060</name>
</gene>
<dbReference type="InterPro" id="IPR038116">
    <property type="entry name" value="TrpR-like_sf"/>
</dbReference>
<dbReference type="Gene3D" id="1.10.1270.10">
    <property type="entry name" value="TrpR-like"/>
    <property type="match status" value="1"/>
</dbReference>
<dbReference type="Pfam" id="PF01371">
    <property type="entry name" value="Trp_repressor"/>
    <property type="match status" value="1"/>
</dbReference>
<dbReference type="SUPFAM" id="SSF48295">
    <property type="entry name" value="TrpR-like"/>
    <property type="match status" value="1"/>
</dbReference>
<dbReference type="GO" id="GO:0003700">
    <property type="term" value="F:DNA-binding transcription factor activity"/>
    <property type="evidence" value="ECO:0007669"/>
    <property type="project" value="InterPro"/>
</dbReference>
<proteinExistence type="predicted"/>
<reference evidence="2" key="1">
    <citation type="submission" date="2017-09" db="EMBL/GenBank/DDBJ databases">
        <title>Depth-based differentiation of microbial function through sediment-hosted aquifers and enrichment of novel symbionts in the deep terrestrial subsurface.</title>
        <authorList>
            <person name="Probst A.J."/>
            <person name="Ladd B."/>
            <person name="Jarett J.K."/>
            <person name="Geller-Mcgrath D.E."/>
            <person name="Sieber C.M.K."/>
            <person name="Emerson J.B."/>
            <person name="Anantharaman K."/>
            <person name="Thomas B.C."/>
            <person name="Malmstrom R."/>
            <person name="Stieglmeier M."/>
            <person name="Klingl A."/>
            <person name="Woyke T."/>
            <person name="Ryan C.M."/>
            <person name="Banfield J.F."/>
        </authorList>
    </citation>
    <scope>NUCLEOTIDE SEQUENCE [LARGE SCALE GENOMIC DNA]</scope>
</reference>
<dbReference type="InterPro" id="IPR010921">
    <property type="entry name" value="Trp_repressor/repl_initiator"/>
</dbReference>
<organism evidence="1 2">
    <name type="scientific">Candidatus Shapirobacteria bacterium CG09_land_8_20_14_0_10_49_15</name>
    <dbReference type="NCBI Taxonomy" id="1974482"/>
    <lineage>
        <taxon>Bacteria</taxon>
        <taxon>Candidatus Shapironibacteriota</taxon>
    </lineage>
</organism>
<evidence type="ECO:0000313" key="1">
    <source>
        <dbReference type="EMBL" id="PIU02278.1"/>
    </source>
</evidence>
<name>A0A2M6XB99_9BACT</name>
<sequence length="124" mass="14415">MIKVMQLSKRKVISKTPNQFFNFLYQLVADIRNPREAESLLKDLLKPVELKMVARRLAVVYWLDQNRSYNEIKKGLSVSTATVATLAKQLKEKKGFAIALEKIKAEEWAGRWAQKISHKFKIRP</sequence>
<dbReference type="AlphaFoldDB" id="A0A2M6XB99"/>